<dbReference type="GO" id="GO:0003924">
    <property type="term" value="F:GTPase activity"/>
    <property type="evidence" value="ECO:0007669"/>
    <property type="project" value="InterPro"/>
</dbReference>
<dbReference type="AlphaFoldDB" id="A0AAD7HKN2"/>
<dbReference type="NCBIfam" id="TIGR00231">
    <property type="entry name" value="small_GTP"/>
    <property type="match status" value="1"/>
</dbReference>
<dbReference type="SUPFAM" id="SSF52540">
    <property type="entry name" value="P-loop containing nucleoside triphosphate hydrolases"/>
    <property type="match status" value="1"/>
</dbReference>
<evidence type="ECO:0000313" key="10">
    <source>
        <dbReference type="EMBL" id="KAJ7722929.1"/>
    </source>
</evidence>
<dbReference type="Proteomes" id="UP001215598">
    <property type="component" value="Unassembled WGS sequence"/>
</dbReference>
<evidence type="ECO:0000256" key="2">
    <source>
        <dbReference type="ARBA" id="ARBA00010142"/>
    </source>
</evidence>
<sequence length="179" mass="19930">MNTIKLVVVGDSGVGKTSLLFSHTTNKFPTDYIPLIFDSWAKIITVGTETYTLQLWDTASRLEDHRLRPLSYPHTDAFLICFSVGSPASFDNIKEKWYPELQHHCPGVPFLLVATKSDLGDPVQGEKLAKKLDAVKYLECSAKTYQGLKNVFDEGIAAAVKYKTPQPVARKRAVKCIVV</sequence>
<evidence type="ECO:0000256" key="1">
    <source>
        <dbReference type="ARBA" id="ARBA00004342"/>
    </source>
</evidence>
<comment type="caution">
    <text evidence="10">The sequence shown here is derived from an EMBL/GenBank/DDBJ whole genome shotgun (WGS) entry which is preliminary data.</text>
</comment>
<dbReference type="InterPro" id="IPR027417">
    <property type="entry name" value="P-loop_NTPase"/>
</dbReference>
<gene>
    <name evidence="10" type="ORF">B0H16DRAFT_1788253</name>
</gene>
<dbReference type="SMART" id="SM00175">
    <property type="entry name" value="RAB"/>
    <property type="match status" value="1"/>
</dbReference>
<comment type="subcellular location">
    <subcellularLocation>
        <location evidence="1">Cell membrane</location>
        <topology evidence="1">Lipid-anchor</topology>
        <orientation evidence="1">Cytoplasmic side</orientation>
    </subcellularLocation>
</comment>
<dbReference type="GO" id="GO:0005886">
    <property type="term" value="C:plasma membrane"/>
    <property type="evidence" value="ECO:0007669"/>
    <property type="project" value="UniProtKB-SubCell"/>
</dbReference>
<dbReference type="PROSITE" id="PS51421">
    <property type="entry name" value="RAS"/>
    <property type="match status" value="1"/>
</dbReference>
<keyword evidence="6" id="KW-0342">GTP-binding</keyword>
<dbReference type="PROSITE" id="PS51419">
    <property type="entry name" value="RAB"/>
    <property type="match status" value="1"/>
</dbReference>
<evidence type="ECO:0000256" key="5">
    <source>
        <dbReference type="ARBA" id="ARBA00022741"/>
    </source>
</evidence>
<dbReference type="GO" id="GO:0007264">
    <property type="term" value="P:small GTPase-mediated signal transduction"/>
    <property type="evidence" value="ECO:0007669"/>
    <property type="project" value="InterPro"/>
</dbReference>
<dbReference type="Pfam" id="PF00071">
    <property type="entry name" value="Ras"/>
    <property type="match status" value="1"/>
</dbReference>
<dbReference type="GO" id="GO:0005525">
    <property type="term" value="F:GTP binding"/>
    <property type="evidence" value="ECO:0007669"/>
    <property type="project" value="UniProtKB-KW"/>
</dbReference>
<keyword evidence="5" id="KW-0547">Nucleotide-binding</keyword>
<dbReference type="PROSITE" id="PS51420">
    <property type="entry name" value="RHO"/>
    <property type="match status" value="1"/>
</dbReference>
<keyword evidence="7" id="KW-0472">Membrane</keyword>
<protein>
    <submittedName>
        <fullName evidence="10">Small GTPase Cdc42</fullName>
    </submittedName>
</protein>
<dbReference type="SMART" id="SM00174">
    <property type="entry name" value="RHO"/>
    <property type="match status" value="1"/>
</dbReference>
<dbReference type="CDD" id="cd00157">
    <property type="entry name" value="Rho"/>
    <property type="match status" value="1"/>
</dbReference>
<comment type="similarity">
    <text evidence="2">Belongs to the small GTPase superfamily. Rho family.</text>
</comment>
<dbReference type="Gene3D" id="3.40.50.300">
    <property type="entry name" value="P-loop containing nucleotide triphosphate hydrolases"/>
    <property type="match status" value="1"/>
</dbReference>
<dbReference type="InterPro" id="IPR001806">
    <property type="entry name" value="Small_GTPase"/>
</dbReference>
<organism evidence="10 11">
    <name type="scientific">Mycena metata</name>
    <dbReference type="NCBI Taxonomy" id="1033252"/>
    <lineage>
        <taxon>Eukaryota</taxon>
        <taxon>Fungi</taxon>
        <taxon>Dikarya</taxon>
        <taxon>Basidiomycota</taxon>
        <taxon>Agaricomycotina</taxon>
        <taxon>Agaricomycetes</taxon>
        <taxon>Agaricomycetidae</taxon>
        <taxon>Agaricales</taxon>
        <taxon>Marasmiineae</taxon>
        <taxon>Mycenaceae</taxon>
        <taxon>Mycena</taxon>
    </lineage>
</organism>
<evidence type="ECO:0000256" key="4">
    <source>
        <dbReference type="ARBA" id="ARBA00022481"/>
    </source>
</evidence>
<keyword evidence="3" id="KW-1003">Cell membrane</keyword>
<dbReference type="PRINTS" id="PR00449">
    <property type="entry name" value="RASTRNSFRMNG"/>
</dbReference>
<keyword evidence="4" id="KW-0488">Methylation</keyword>
<evidence type="ECO:0000256" key="6">
    <source>
        <dbReference type="ARBA" id="ARBA00023134"/>
    </source>
</evidence>
<dbReference type="InterPro" id="IPR005225">
    <property type="entry name" value="Small_GTP-bd"/>
</dbReference>
<dbReference type="PANTHER" id="PTHR24072">
    <property type="entry name" value="RHO FAMILY GTPASE"/>
    <property type="match status" value="1"/>
</dbReference>
<evidence type="ECO:0000256" key="3">
    <source>
        <dbReference type="ARBA" id="ARBA00022475"/>
    </source>
</evidence>
<dbReference type="SMART" id="SM00173">
    <property type="entry name" value="RAS"/>
    <property type="match status" value="1"/>
</dbReference>
<keyword evidence="8" id="KW-0449">Lipoprotein</keyword>
<evidence type="ECO:0000256" key="7">
    <source>
        <dbReference type="ARBA" id="ARBA00023136"/>
    </source>
</evidence>
<proteinExistence type="inferred from homology"/>
<keyword evidence="9" id="KW-0636">Prenylation</keyword>
<keyword evidence="11" id="KW-1185">Reference proteome</keyword>
<evidence type="ECO:0000256" key="9">
    <source>
        <dbReference type="ARBA" id="ARBA00023289"/>
    </source>
</evidence>
<evidence type="ECO:0000313" key="11">
    <source>
        <dbReference type="Proteomes" id="UP001215598"/>
    </source>
</evidence>
<dbReference type="InterPro" id="IPR003578">
    <property type="entry name" value="Small_GTPase_Rho"/>
</dbReference>
<dbReference type="EMBL" id="JARKIB010000215">
    <property type="protein sequence ID" value="KAJ7722929.1"/>
    <property type="molecule type" value="Genomic_DNA"/>
</dbReference>
<evidence type="ECO:0000256" key="8">
    <source>
        <dbReference type="ARBA" id="ARBA00023288"/>
    </source>
</evidence>
<reference evidence="10" key="1">
    <citation type="submission" date="2023-03" db="EMBL/GenBank/DDBJ databases">
        <title>Massive genome expansion in bonnet fungi (Mycena s.s.) driven by repeated elements and novel gene families across ecological guilds.</title>
        <authorList>
            <consortium name="Lawrence Berkeley National Laboratory"/>
            <person name="Harder C.B."/>
            <person name="Miyauchi S."/>
            <person name="Viragh M."/>
            <person name="Kuo A."/>
            <person name="Thoen E."/>
            <person name="Andreopoulos B."/>
            <person name="Lu D."/>
            <person name="Skrede I."/>
            <person name="Drula E."/>
            <person name="Henrissat B."/>
            <person name="Morin E."/>
            <person name="Kohler A."/>
            <person name="Barry K."/>
            <person name="LaButti K."/>
            <person name="Morin E."/>
            <person name="Salamov A."/>
            <person name="Lipzen A."/>
            <person name="Mereny Z."/>
            <person name="Hegedus B."/>
            <person name="Baldrian P."/>
            <person name="Stursova M."/>
            <person name="Weitz H."/>
            <person name="Taylor A."/>
            <person name="Grigoriev I.V."/>
            <person name="Nagy L.G."/>
            <person name="Martin F."/>
            <person name="Kauserud H."/>
        </authorList>
    </citation>
    <scope>NUCLEOTIDE SEQUENCE</scope>
    <source>
        <strain evidence="10">CBHHK182m</strain>
    </source>
</reference>
<accession>A0AAD7HKN2</accession>
<dbReference type="FunFam" id="3.40.50.300:FF:000983">
    <property type="entry name" value="Rho family GTPase"/>
    <property type="match status" value="1"/>
</dbReference>
<name>A0AAD7HKN2_9AGAR</name>